<protein>
    <recommendedName>
        <fullName evidence="1">VOC domain-containing protein</fullName>
    </recommendedName>
</protein>
<sequence length="257" mass="27279">MPETTLPHPQGAVCWLDTLLNSQDELLEFYQPLLGWSGGANPEDPNKYAVQMVGGKAVAGVGFMPPEEPVMPWTGYFAVDDVDAASSRIEELGGHVVVAGMDAPGVGRFAHATDPTGAAFGMWQAGPFPGFELHGEPGCLYWFELVTSDGKSAADFYGALLGTEVQHMAMPDPPGGTYWTLHVAGEPRAGIFQVDEAAAAHWRPYFHVRDVDTALAAALGSGARLLEPAADTPYGRMAGLLDPLNNEFKLASPPAGR</sequence>
<dbReference type="PROSITE" id="PS51819">
    <property type="entry name" value="VOC"/>
    <property type="match status" value="1"/>
</dbReference>
<dbReference type="RefSeq" id="WP_048831589.1">
    <property type="nucleotide sequence ID" value="NZ_JBIRHZ010000001.1"/>
</dbReference>
<evidence type="ECO:0000313" key="2">
    <source>
        <dbReference type="EMBL" id="KOG89588.1"/>
    </source>
</evidence>
<dbReference type="InterPro" id="IPR037523">
    <property type="entry name" value="VOC_core"/>
</dbReference>
<evidence type="ECO:0000259" key="1">
    <source>
        <dbReference type="PROSITE" id="PS51819"/>
    </source>
</evidence>
<dbReference type="Pfam" id="PF00903">
    <property type="entry name" value="Glyoxalase"/>
    <property type="match status" value="1"/>
</dbReference>
<dbReference type="EMBL" id="LGUT01001127">
    <property type="protein sequence ID" value="KOG89588.1"/>
    <property type="molecule type" value="Genomic_DNA"/>
</dbReference>
<feature type="domain" description="VOC" evidence="1">
    <location>
        <begin position="12"/>
        <end position="125"/>
    </location>
</feature>
<dbReference type="CDD" id="cd07247">
    <property type="entry name" value="SgaA_N_like"/>
    <property type="match status" value="1"/>
</dbReference>
<organism evidence="2 3">
    <name type="scientific">Streptomyces varsoviensis</name>
    <dbReference type="NCBI Taxonomy" id="67373"/>
    <lineage>
        <taxon>Bacteria</taxon>
        <taxon>Bacillati</taxon>
        <taxon>Actinomycetota</taxon>
        <taxon>Actinomycetes</taxon>
        <taxon>Kitasatosporales</taxon>
        <taxon>Streptomycetaceae</taxon>
        <taxon>Streptomyces</taxon>
    </lineage>
</organism>
<comment type="caution">
    <text evidence="2">The sequence shown here is derived from an EMBL/GenBank/DDBJ whole genome shotgun (WGS) entry which is preliminary data.</text>
</comment>
<dbReference type="Gene3D" id="3.10.180.10">
    <property type="entry name" value="2,3-Dihydroxybiphenyl 1,2-Dioxygenase, domain 1"/>
    <property type="match status" value="2"/>
</dbReference>
<dbReference type="PANTHER" id="PTHR33993:SF14">
    <property type="entry name" value="GB|AAF24581.1"/>
    <property type="match status" value="1"/>
</dbReference>
<dbReference type="PANTHER" id="PTHR33993">
    <property type="entry name" value="GLYOXALASE-RELATED"/>
    <property type="match status" value="1"/>
</dbReference>
<dbReference type="InterPro" id="IPR029068">
    <property type="entry name" value="Glyas_Bleomycin-R_OHBP_Dase"/>
</dbReference>
<proteinExistence type="predicted"/>
<keyword evidence="3" id="KW-1185">Reference proteome</keyword>
<dbReference type="InterPro" id="IPR041581">
    <property type="entry name" value="Glyoxalase_6"/>
</dbReference>
<evidence type="ECO:0000313" key="3">
    <source>
        <dbReference type="Proteomes" id="UP000037020"/>
    </source>
</evidence>
<dbReference type="SUPFAM" id="SSF54593">
    <property type="entry name" value="Glyoxalase/Bleomycin resistance protein/Dihydroxybiphenyl dioxygenase"/>
    <property type="match status" value="2"/>
</dbReference>
<reference evidence="2 3" key="1">
    <citation type="submission" date="2015-07" db="EMBL/GenBank/DDBJ databases">
        <authorList>
            <person name="Ju K.-S."/>
            <person name="Doroghazi J.R."/>
            <person name="Metcalf W.W."/>
        </authorList>
    </citation>
    <scope>NUCLEOTIDE SEQUENCE [LARGE SCALE GENOMIC DNA]</scope>
    <source>
        <strain evidence="2 3">NRRL B-3589</strain>
    </source>
</reference>
<dbReference type="Proteomes" id="UP000037020">
    <property type="component" value="Unassembled WGS sequence"/>
</dbReference>
<dbReference type="InterPro" id="IPR052164">
    <property type="entry name" value="Anthracycline_SecMetBiosynth"/>
</dbReference>
<name>A0ABR5J814_9ACTN</name>
<accession>A0ABR5J814</accession>
<gene>
    <name evidence="2" type="ORF">ADK38_13425</name>
</gene>
<dbReference type="Pfam" id="PF18029">
    <property type="entry name" value="Glyoxalase_6"/>
    <property type="match status" value="1"/>
</dbReference>
<dbReference type="InterPro" id="IPR004360">
    <property type="entry name" value="Glyas_Fos-R_dOase_dom"/>
</dbReference>